<dbReference type="InterPro" id="IPR019888">
    <property type="entry name" value="Tscrpt_reg_AsnC-like"/>
</dbReference>
<evidence type="ECO:0000256" key="2">
    <source>
        <dbReference type="ARBA" id="ARBA00023125"/>
    </source>
</evidence>
<dbReference type="InterPro" id="IPR036388">
    <property type="entry name" value="WH-like_DNA-bd_sf"/>
</dbReference>
<gene>
    <name evidence="5" type="ORF">METZ01_LOCUS62493</name>
</gene>
<evidence type="ECO:0000259" key="4">
    <source>
        <dbReference type="PROSITE" id="PS50956"/>
    </source>
</evidence>
<dbReference type="AlphaFoldDB" id="A0A381T1L8"/>
<dbReference type="InterPro" id="IPR000485">
    <property type="entry name" value="AsnC-type_HTH_dom"/>
</dbReference>
<organism evidence="5">
    <name type="scientific">marine metagenome</name>
    <dbReference type="NCBI Taxonomy" id="408172"/>
    <lineage>
        <taxon>unclassified sequences</taxon>
        <taxon>metagenomes</taxon>
        <taxon>ecological metagenomes</taxon>
    </lineage>
</organism>
<evidence type="ECO:0000256" key="3">
    <source>
        <dbReference type="ARBA" id="ARBA00023163"/>
    </source>
</evidence>
<dbReference type="SUPFAM" id="SSF54909">
    <property type="entry name" value="Dimeric alpha+beta barrel"/>
    <property type="match status" value="1"/>
</dbReference>
<dbReference type="SMART" id="SM00344">
    <property type="entry name" value="HTH_ASNC"/>
    <property type="match status" value="1"/>
</dbReference>
<dbReference type="PANTHER" id="PTHR30154:SF34">
    <property type="entry name" value="TRANSCRIPTIONAL REGULATOR AZLB"/>
    <property type="match status" value="1"/>
</dbReference>
<evidence type="ECO:0000256" key="1">
    <source>
        <dbReference type="ARBA" id="ARBA00023015"/>
    </source>
</evidence>
<dbReference type="PROSITE" id="PS00519">
    <property type="entry name" value="HTH_ASNC_1"/>
    <property type="match status" value="1"/>
</dbReference>
<keyword evidence="2" id="KW-0238">DNA-binding</keyword>
<dbReference type="GO" id="GO:0043200">
    <property type="term" value="P:response to amino acid"/>
    <property type="evidence" value="ECO:0007669"/>
    <property type="project" value="TreeGrafter"/>
</dbReference>
<reference evidence="5" key="1">
    <citation type="submission" date="2018-05" db="EMBL/GenBank/DDBJ databases">
        <authorList>
            <person name="Lanie J.A."/>
            <person name="Ng W.-L."/>
            <person name="Kazmierczak K.M."/>
            <person name="Andrzejewski T.M."/>
            <person name="Davidsen T.M."/>
            <person name="Wayne K.J."/>
            <person name="Tettelin H."/>
            <person name="Glass J.I."/>
            <person name="Rusch D."/>
            <person name="Podicherti R."/>
            <person name="Tsui H.-C.T."/>
            <person name="Winkler M.E."/>
        </authorList>
    </citation>
    <scope>NUCLEOTIDE SEQUENCE</scope>
</reference>
<dbReference type="Gene3D" id="3.30.70.920">
    <property type="match status" value="1"/>
</dbReference>
<proteinExistence type="predicted"/>
<dbReference type="InterPro" id="IPR019885">
    <property type="entry name" value="Tscrpt_reg_HTH_AsnC-type_CS"/>
</dbReference>
<evidence type="ECO:0000313" key="5">
    <source>
        <dbReference type="EMBL" id="SVA09639.1"/>
    </source>
</evidence>
<dbReference type="Pfam" id="PF13412">
    <property type="entry name" value="HTH_24"/>
    <property type="match status" value="1"/>
</dbReference>
<dbReference type="InterPro" id="IPR036390">
    <property type="entry name" value="WH_DNA-bd_sf"/>
</dbReference>
<dbReference type="PRINTS" id="PR00033">
    <property type="entry name" value="HTHASNC"/>
</dbReference>
<dbReference type="InterPro" id="IPR011008">
    <property type="entry name" value="Dimeric_a/b-barrel"/>
</dbReference>
<dbReference type="PANTHER" id="PTHR30154">
    <property type="entry name" value="LEUCINE-RESPONSIVE REGULATORY PROTEIN"/>
    <property type="match status" value="1"/>
</dbReference>
<dbReference type="EMBL" id="UINC01003835">
    <property type="protein sequence ID" value="SVA09639.1"/>
    <property type="molecule type" value="Genomic_DNA"/>
</dbReference>
<dbReference type="GO" id="GO:0005829">
    <property type="term" value="C:cytosol"/>
    <property type="evidence" value="ECO:0007669"/>
    <property type="project" value="TreeGrafter"/>
</dbReference>
<feature type="domain" description="HTH asnC-type" evidence="4">
    <location>
        <begin position="1"/>
        <end position="63"/>
    </location>
</feature>
<dbReference type="CDD" id="cd00090">
    <property type="entry name" value="HTH_ARSR"/>
    <property type="match status" value="1"/>
</dbReference>
<dbReference type="SUPFAM" id="SSF46785">
    <property type="entry name" value="Winged helix' DNA-binding domain"/>
    <property type="match status" value="1"/>
</dbReference>
<name>A0A381T1L8_9ZZZZ</name>
<dbReference type="InterPro" id="IPR011991">
    <property type="entry name" value="ArsR-like_HTH"/>
</dbReference>
<protein>
    <recommendedName>
        <fullName evidence="4">HTH asnC-type domain-containing protein</fullName>
    </recommendedName>
</protein>
<dbReference type="Gene3D" id="1.10.10.10">
    <property type="entry name" value="Winged helix-like DNA-binding domain superfamily/Winged helix DNA-binding domain"/>
    <property type="match status" value="1"/>
</dbReference>
<keyword evidence="1" id="KW-0805">Transcription regulation</keyword>
<keyword evidence="3" id="KW-0804">Transcription</keyword>
<dbReference type="Pfam" id="PF01037">
    <property type="entry name" value="AsnC_trans_reg"/>
    <property type="match status" value="1"/>
</dbReference>
<sequence>MYDNRDIQILKILQSNGRSTASDIAKEIGLSIPAVGERIKKLVEKGLIERFATILNHKNAGLDLTAYIFIVSEHSDHYNQFVEKARLCEAVMECHSVTGNGSHILKVRVKNSQSLEDLLYEIQNWPGVSRTQSNVVLSSYKESTDIDLKTLKEIHNIA</sequence>
<dbReference type="InterPro" id="IPR019887">
    <property type="entry name" value="Tscrpt_reg_AsnC/Lrp_C"/>
</dbReference>
<dbReference type="GO" id="GO:0043565">
    <property type="term" value="F:sequence-specific DNA binding"/>
    <property type="evidence" value="ECO:0007669"/>
    <property type="project" value="InterPro"/>
</dbReference>
<accession>A0A381T1L8</accession>
<dbReference type="PROSITE" id="PS50956">
    <property type="entry name" value="HTH_ASNC_2"/>
    <property type="match status" value="1"/>
</dbReference>